<proteinExistence type="predicted"/>
<comment type="caution">
    <text evidence="1">The sequence shown here is derived from an EMBL/GenBank/DDBJ whole genome shotgun (WGS) entry which is preliminary data.</text>
</comment>
<organism evidence="1 2">
    <name type="scientific">Elysia crispata</name>
    <name type="common">lettuce slug</name>
    <dbReference type="NCBI Taxonomy" id="231223"/>
    <lineage>
        <taxon>Eukaryota</taxon>
        <taxon>Metazoa</taxon>
        <taxon>Spiralia</taxon>
        <taxon>Lophotrochozoa</taxon>
        <taxon>Mollusca</taxon>
        <taxon>Gastropoda</taxon>
        <taxon>Heterobranchia</taxon>
        <taxon>Euthyneura</taxon>
        <taxon>Panpulmonata</taxon>
        <taxon>Sacoglossa</taxon>
        <taxon>Placobranchoidea</taxon>
        <taxon>Plakobranchidae</taxon>
        <taxon>Elysia</taxon>
    </lineage>
</organism>
<sequence length="88" mass="9816">MVILTDSTRVSLLEGDTSSSARDIGQKLGTLHLVIDSDSSRGKISPVSIMIVQRLIPCRVILSYKCLMFDRLILSYDSPTFDHLILSY</sequence>
<evidence type="ECO:0000313" key="1">
    <source>
        <dbReference type="EMBL" id="KAK3744629.1"/>
    </source>
</evidence>
<reference evidence="1" key="1">
    <citation type="journal article" date="2023" name="G3 (Bethesda)">
        <title>A reference genome for the long-term kleptoplast-retaining sea slug Elysia crispata morphotype clarki.</title>
        <authorList>
            <person name="Eastman K.E."/>
            <person name="Pendleton A.L."/>
            <person name="Shaikh M.A."/>
            <person name="Suttiyut T."/>
            <person name="Ogas R."/>
            <person name="Tomko P."/>
            <person name="Gavelis G."/>
            <person name="Widhalm J.R."/>
            <person name="Wisecaver J.H."/>
        </authorList>
    </citation>
    <scope>NUCLEOTIDE SEQUENCE</scope>
    <source>
        <strain evidence="1">ECLA1</strain>
    </source>
</reference>
<dbReference type="Proteomes" id="UP001283361">
    <property type="component" value="Unassembled WGS sequence"/>
</dbReference>
<accession>A0AAE0YGK0</accession>
<dbReference type="EMBL" id="JAWDGP010006253">
    <property type="protein sequence ID" value="KAK3744629.1"/>
    <property type="molecule type" value="Genomic_DNA"/>
</dbReference>
<dbReference type="AlphaFoldDB" id="A0AAE0YGK0"/>
<evidence type="ECO:0000313" key="2">
    <source>
        <dbReference type="Proteomes" id="UP001283361"/>
    </source>
</evidence>
<protein>
    <submittedName>
        <fullName evidence="1">Uncharacterized protein</fullName>
    </submittedName>
</protein>
<name>A0AAE0YGK0_9GAST</name>
<keyword evidence="2" id="KW-1185">Reference proteome</keyword>
<gene>
    <name evidence="1" type="ORF">RRG08_062279</name>
</gene>